<evidence type="ECO:0000313" key="3">
    <source>
        <dbReference type="Proteomes" id="UP000011131"/>
    </source>
</evidence>
<dbReference type="EMBL" id="CP004025">
    <property type="protein sequence ID" value="AGC41500.1"/>
    <property type="molecule type" value="Genomic_DNA"/>
</dbReference>
<dbReference type="PATRIC" id="fig|1278073.3.peg.150"/>
<dbReference type="PANTHER" id="PTHR38478">
    <property type="entry name" value="PEPTIDASE M1A AND M12B"/>
    <property type="match status" value="1"/>
</dbReference>
<evidence type="ECO:0000259" key="1">
    <source>
        <dbReference type="Pfam" id="PF16313"/>
    </source>
</evidence>
<protein>
    <recommendedName>
        <fullName evidence="1">EcxA zinc-binding domain-containing protein</fullName>
    </recommendedName>
</protein>
<proteinExistence type="predicted"/>
<dbReference type="Proteomes" id="UP000011131">
    <property type="component" value="Chromosome"/>
</dbReference>
<gene>
    <name evidence="2" type="ordered locus">MYSTI_00141</name>
</gene>
<organism evidence="2 3">
    <name type="scientific">Myxococcus stipitatus (strain DSM 14675 / JCM 12634 / Mx s8)</name>
    <dbReference type="NCBI Taxonomy" id="1278073"/>
    <lineage>
        <taxon>Bacteria</taxon>
        <taxon>Pseudomonadati</taxon>
        <taxon>Myxococcota</taxon>
        <taxon>Myxococcia</taxon>
        <taxon>Myxococcales</taxon>
        <taxon>Cystobacterineae</taxon>
        <taxon>Myxococcaceae</taxon>
        <taxon>Myxococcus</taxon>
    </lineage>
</organism>
<dbReference type="HOGENOM" id="CLU_372069_0_0_7"/>
<sequence length="745" mass="81618">MPKPHLPLLLLLAVVGCGESGSRDEPEGSPSVALDAAFVAIPRESPSGQHQKLRQALSGVVDTSGTSFYLAIRKSELGQRWFFSAYWKQAFPGGLEQGAATSLGTRVVTFKEQNGKLFVLDADDRKKNSDVFDPTVLVDAYPIIFDFNRFNRLPGADLYLLIDPTAGTSRITPVSDALSWDGWESTFLFEEELAFAQRFRRIEDGVTYEKVFTGTANQVLLSTTDGPLQTNSYRLSGTLGMALRRYQEGPGFTPTPMPDRDHYFSSESRLIPDTSVVESTAAKWNIHPGMKPIAWHITPSILTVQALPRYQQYDLVGAVKRGVENWNQAFGFTVFEAFVGDSSLGFADDDKNVVIFDTNPTFSAAFANWRTNPNTGEIRGASIYMNAGWIDSGEAVFGTGAVAAPPSAPSTPSVTSVSWAGMAHHPLCVLRPPELLERFSEFMPTARSATVSPKESIEHYVTFVVMHEIGHTLSLQHNFAGSLASDGSPGTPPSSSVMDYLRAREASQMTSPGTYDVHAVRYLYGLAPFLPVQPFCTHEDLGTDPSCNTFDQTSDPLTGYFLPTYQSLRDGFLISGVNASSLDYSLNGSLQFVRDTTGSRQASTYALVMDRVRPPLQVPPDLDPVLYGERADTMARRVLSRLYLDSRQQRGLFTAPPSKNLPELNQAILTDVRGIVLNVDGVRGHASRRAMVEILKLHQSAAAYLILREARTQLTAQLPSLSGTALVEAEDLLARIHAASSPYYL</sequence>
<dbReference type="GO" id="GO:0008237">
    <property type="term" value="F:metallopeptidase activity"/>
    <property type="evidence" value="ECO:0007669"/>
    <property type="project" value="InterPro"/>
</dbReference>
<keyword evidence="3" id="KW-1185">Reference proteome</keyword>
<dbReference type="Pfam" id="PF16313">
    <property type="entry name" value="DUF4953"/>
    <property type="match status" value="1"/>
</dbReference>
<accession>L7U0W2</accession>
<dbReference type="Gene3D" id="3.40.390.10">
    <property type="entry name" value="Collagenase (Catalytic Domain)"/>
    <property type="match status" value="1"/>
</dbReference>
<name>L7U0W2_MYXSD</name>
<dbReference type="AlphaFoldDB" id="L7U0W2"/>
<reference evidence="2 3" key="1">
    <citation type="journal article" date="2013" name="Genome Announc.">
        <title>Complete genome sequence of Myxococcus stipitatus strain DSM 14675, a fruiting myxobacterium.</title>
        <authorList>
            <person name="Huntley S."/>
            <person name="Kneip S."/>
            <person name="Treuner-Lange A."/>
            <person name="Sogaard-Andersen L."/>
        </authorList>
    </citation>
    <scope>NUCLEOTIDE SEQUENCE [LARGE SCALE GENOMIC DNA]</scope>
    <source>
        <strain evidence="3">DSM 14675 / JCM 12634 / Mx s8</strain>
    </source>
</reference>
<evidence type="ECO:0000313" key="2">
    <source>
        <dbReference type="EMBL" id="AGC41500.1"/>
    </source>
</evidence>
<dbReference type="OrthoDB" id="9776599at2"/>
<dbReference type="KEGG" id="msd:MYSTI_00141"/>
<dbReference type="InterPro" id="IPR024079">
    <property type="entry name" value="MetalloPept_cat_dom_sf"/>
</dbReference>
<dbReference type="STRING" id="1278073.MYSTI_00141"/>
<feature type="domain" description="EcxA zinc-binding" evidence="1">
    <location>
        <begin position="452"/>
        <end position="525"/>
    </location>
</feature>
<dbReference type="RefSeq" id="WP_015345763.1">
    <property type="nucleotide sequence ID" value="NC_020126.1"/>
</dbReference>
<dbReference type="PROSITE" id="PS51257">
    <property type="entry name" value="PROKAR_LIPOPROTEIN"/>
    <property type="match status" value="1"/>
</dbReference>
<dbReference type="PANTHER" id="PTHR38478:SF1">
    <property type="entry name" value="ZINC DEPENDENT METALLOPROTEASE DOMAIN LIPOPROTEIN"/>
    <property type="match status" value="1"/>
</dbReference>
<dbReference type="SUPFAM" id="SSF55486">
    <property type="entry name" value="Metalloproteases ('zincins'), catalytic domain"/>
    <property type="match status" value="1"/>
</dbReference>
<dbReference type="InterPro" id="IPR032534">
    <property type="entry name" value="EcxA_zinc-bd"/>
</dbReference>